<dbReference type="AlphaFoldDB" id="A0A9P4UES1"/>
<dbReference type="EMBL" id="MU001496">
    <property type="protein sequence ID" value="KAF2447756.1"/>
    <property type="molecule type" value="Genomic_DNA"/>
</dbReference>
<name>A0A9P4UES1_9PLEO</name>
<proteinExistence type="predicted"/>
<evidence type="ECO:0000313" key="2">
    <source>
        <dbReference type="Proteomes" id="UP000799764"/>
    </source>
</evidence>
<accession>A0A9P4UES1</accession>
<dbReference type="Proteomes" id="UP000799764">
    <property type="component" value="Unassembled WGS sequence"/>
</dbReference>
<reference evidence="1" key="1">
    <citation type="journal article" date="2020" name="Stud. Mycol.">
        <title>101 Dothideomycetes genomes: a test case for predicting lifestyles and emergence of pathogens.</title>
        <authorList>
            <person name="Haridas S."/>
            <person name="Albert R."/>
            <person name="Binder M."/>
            <person name="Bloem J."/>
            <person name="Labutti K."/>
            <person name="Salamov A."/>
            <person name="Andreopoulos B."/>
            <person name="Baker S."/>
            <person name="Barry K."/>
            <person name="Bills G."/>
            <person name="Bluhm B."/>
            <person name="Cannon C."/>
            <person name="Castanera R."/>
            <person name="Culley D."/>
            <person name="Daum C."/>
            <person name="Ezra D."/>
            <person name="Gonzalez J."/>
            <person name="Henrissat B."/>
            <person name="Kuo A."/>
            <person name="Liang C."/>
            <person name="Lipzen A."/>
            <person name="Lutzoni F."/>
            <person name="Magnuson J."/>
            <person name="Mondo S."/>
            <person name="Nolan M."/>
            <person name="Ohm R."/>
            <person name="Pangilinan J."/>
            <person name="Park H.-J."/>
            <person name="Ramirez L."/>
            <person name="Alfaro M."/>
            <person name="Sun H."/>
            <person name="Tritt A."/>
            <person name="Yoshinaga Y."/>
            <person name="Zwiers L.-H."/>
            <person name="Turgeon B."/>
            <person name="Goodwin S."/>
            <person name="Spatafora J."/>
            <person name="Crous P."/>
            <person name="Grigoriev I."/>
        </authorList>
    </citation>
    <scope>NUCLEOTIDE SEQUENCE</scope>
    <source>
        <strain evidence="1">CBS 690.94</strain>
    </source>
</reference>
<comment type="caution">
    <text evidence="1">The sequence shown here is derived from an EMBL/GenBank/DDBJ whole genome shotgun (WGS) entry which is preliminary data.</text>
</comment>
<gene>
    <name evidence="1" type="ORF">P171DRAFT_231344</name>
</gene>
<sequence length="129" mass="14118">MTSSLYLPPRTLCLVTLSVASYCRFPTITHERGGKVNRGVGTAKGRPASCLLASNTSTGFSRQTRWSSKQIPCKRAERVRHHACSPNAVVANHEKIAARQCTLIVAPRPRRCPQSPTLARSAQHPIARC</sequence>
<protein>
    <submittedName>
        <fullName evidence="1">Uncharacterized protein</fullName>
    </submittedName>
</protein>
<evidence type="ECO:0000313" key="1">
    <source>
        <dbReference type="EMBL" id="KAF2447756.1"/>
    </source>
</evidence>
<keyword evidence="2" id="KW-1185">Reference proteome</keyword>
<organism evidence="1 2">
    <name type="scientific">Karstenula rhodostoma CBS 690.94</name>
    <dbReference type="NCBI Taxonomy" id="1392251"/>
    <lineage>
        <taxon>Eukaryota</taxon>
        <taxon>Fungi</taxon>
        <taxon>Dikarya</taxon>
        <taxon>Ascomycota</taxon>
        <taxon>Pezizomycotina</taxon>
        <taxon>Dothideomycetes</taxon>
        <taxon>Pleosporomycetidae</taxon>
        <taxon>Pleosporales</taxon>
        <taxon>Massarineae</taxon>
        <taxon>Didymosphaeriaceae</taxon>
        <taxon>Karstenula</taxon>
    </lineage>
</organism>